<dbReference type="InterPro" id="IPR002104">
    <property type="entry name" value="Integrase_catalytic"/>
</dbReference>
<evidence type="ECO:0000259" key="5">
    <source>
        <dbReference type="PROSITE" id="PS51898"/>
    </source>
</evidence>
<dbReference type="Gene3D" id="1.10.150.130">
    <property type="match status" value="1"/>
</dbReference>
<evidence type="ECO:0000256" key="2">
    <source>
        <dbReference type="ARBA" id="ARBA00022908"/>
    </source>
</evidence>
<keyword evidence="4" id="KW-0233">DNA recombination</keyword>
<dbReference type="Gene3D" id="1.10.443.10">
    <property type="entry name" value="Intergrase catalytic core"/>
    <property type="match status" value="1"/>
</dbReference>
<evidence type="ECO:0000256" key="3">
    <source>
        <dbReference type="ARBA" id="ARBA00023125"/>
    </source>
</evidence>
<dbReference type="Gene3D" id="3.30.160.390">
    <property type="entry name" value="Integrase, DNA-binding domain"/>
    <property type="match status" value="1"/>
</dbReference>
<accession>A0ABW4YB70</accession>
<dbReference type="InterPro" id="IPR010998">
    <property type="entry name" value="Integrase_recombinase_N"/>
</dbReference>
<name>A0ABW4YB70_9GAMM</name>
<evidence type="ECO:0000256" key="1">
    <source>
        <dbReference type="ARBA" id="ARBA00008857"/>
    </source>
</evidence>
<dbReference type="InterPro" id="IPR025166">
    <property type="entry name" value="Integrase_DNA_bind_dom"/>
</dbReference>
<dbReference type="Proteomes" id="UP001597337">
    <property type="component" value="Unassembled WGS sequence"/>
</dbReference>
<dbReference type="PANTHER" id="PTHR30629">
    <property type="entry name" value="PROPHAGE INTEGRASE"/>
    <property type="match status" value="1"/>
</dbReference>
<dbReference type="PROSITE" id="PS51898">
    <property type="entry name" value="TYR_RECOMBINASE"/>
    <property type="match status" value="1"/>
</dbReference>
<dbReference type="InterPro" id="IPR013762">
    <property type="entry name" value="Integrase-like_cat_sf"/>
</dbReference>
<dbReference type="CDD" id="cd00796">
    <property type="entry name" value="INT_Rci_Hp1_C"/>
    <property type="match status" value="1"/>
</dbReference>
<dbReference type="RefSeq" id="WP_386026147.1">
    <property type="nucleotide sequence ID" value="NZ_JBHUHX010000019.1"/>
</dbReference>
<dbReference type="PANTHER" id="PTHR30629:SF2">
    <property type="entry name" value="PROPHAGE INTEGRASE INTS-RELATED"/>
    <property type="match status" value="1"/>
</dbReference>
<keyword evidence="7" id="KW-1185">Reference proteome</keyword>
<organism evidence="6 7">
    <name type="scientific">Thiorhodococcus fuscus</name>
    <dbReference type="NCBI Taxonomy" id="527200"/>
    <lineage>
        <taxon>Bacteria</taxon>
        <taxon>Pseudomonadati</taxon>
        <taxon>Pseudomonadota</taxon>
        <taxon>Gammaproteobacteria</taxon>
        <taxon>Chromatiales</taxon>
        <taxon>Chromatiaceae</taxon>
        <taxon>Thiorhodococcus</taxon>
    </lineage>
</organism>
<dbReference type="InterPro" id="IPR011010">
    <property type="entry name" value="DNA_brk_join_enz"/>
</dbReference>
<dbReference type="Pfam" id="PF13356">
    <property type="entry name" value="Arm-DNA-bind_3"/>
    <property type="match status" value="1"/>
</dbReference>
<keyword evidence="3" id="KW-0238">DNA-binding</keyword>
<comment type="caution">
    <text evidence="6">The sequence shown here is derived from an EMBL/GenBank/DDBJ whole genome shotgun (WGS) entry which is preliminary data.</text>
</comment>
<evidence type="ECO:0000313" key="6">
    <source>
        <dbReference type="EMBL" id="MFD2112123.1"/>
    </source>
</evidence>
<dbReference type="SUPFAM" id="SSF56349">
    <property type="entry name" value="DNA breaking-rejoining enzymes"/>
    <property type="match status" value="1"/>
</dbReference>
<evidence type="ECO:0000256" key="4">
    <source>
        <dbReference type="ARBA" id="ARBA00023172"/>
    </source>
</evidence>
<dbReference type="InterPro" id="IPR038488">
    <property type="entry name" value="Integrase_DNA-bd_sf"/>
</dbReference>
<evidence type="ECO:0000313" key="7">
    <source>
        <dbReference type="Proteomes" id="UP001597337"/>
    </source>
</evidence>
<gene>
    <name evidence="6" type="ORF">ACFSJC_09760</name>
</gene>
<dbReference type="InterPro" id="IPR050808">
    <property type="entry name" value="Phage_Integrase"/>
</dbReference>
<reference evidence="7" key="1">
    <citation type="journal article" date="2019" name="Int. J. Syst. Evol. Microbiol.">
        <title>The Global Catalogue of Microorganisms (GCM) 10K type strain sequencing project: providing services to taxonomists for standard genome sequencing and annotation.</title>
        <authorList>
            <consortium name="The Broad Institute Genomics Platform"/>
            <consortium name="The Broad Institute Genome Sequencing Center for Infectious Disease"/>
            <person name="Wu L."/>
            <person name="Ma J."/>
        </authorList>
    </citation>
    <scope>NUCLEOTIDE SEQUENCE [LARGE SCALE GENOMIC DNA]</scope>
    <source>
        <strain evidence="7">KACC 12597</strain>
    </source>
</reference>
<feature type="domain" description="Tyr recombinase" evidence="5">
    <location>
        <begin position="268"/>
        <end position="440"/>
    </location>
</feature>
<dbReference type="Pfam" id="PF00589">
    <property type="entry name" value="Phage_integrase"/>
    <property type="match status" value="1"/>
</dbReference>
<dbReference type="EMBL" id="JBHUHX010000019">
    <property type="protein sequence ID" value="MFD2112123.1"/>
    <property type="molecule type" value="Genomic_DNA"/>
</dbReference>
<sequence>MNVHRSDPLVICRVNPKVGSIVWLRAGDYQGGTGRPATIQDKVMDTFFHHSVASEEATMVRPPSSQTRFKFTQKAIEQLPPHPKESRSTEAEYTDTEVAGLKLLVSKSGRKFFYFRYTIDGKKRSMKIGEFGAMTVPEARKQALALRYQLDQGQDPQARKEEQAAMPTFKDFALKEYLPYAEQHKRTAGADESKLRVHLVPRFGAWKLDTITMRDIQVYHGEIKSTCSPATANRHLSLLSKLFKLAVQWGRLTKNPCQGVAKFKENNQRHRYLSADEIQRMFQAMEAEPNKVIVGALKFLLLTGIRKEEALQATWDHVDLEQGLLFLPDTKSGKSRHVVLNPEAVAVLREQTRVPDNPYVFPGRVEGQPINNPIKGFKRILEAAGIENLRIHDLRHSFASLAVNSGATLYDVQHLLGHASPQTTQRYAHLADERLRKVSGDVGTVVKLAKTAEDGPISSSGR</sequence>
<comment type="similarity">
    <text evidence="1">Belongs to the 'phage' integrase family.</text>
</comment>
<protein>
    <submittedName>
        <fullName evidence="6">Tyrosine-type recombinase/integrase</fullName>
    </submittedName>
</protein>
<keyword evidence="2" id="KW-0229">DNA integration</keyword>
<proteinExistence type="inferred from homology"/>